<dbReference type="EMBL" id="JNFF01000070">
    <property type="protein sequence ID" value="KEQ29589.1"/>
    <property type="molecule type" value="Genomic_DNA"/>
</dbReference>
<sequence>MIDLLKKNDSEKLDWFASFGDDIRHITMNVNAYRRGLDFGFTEIKFDQHGWFVRPQFLDFEAIKLGDTKNYNSYSEIRIGRGPNLVWTYALSYSFGTAGGGSNISVYDRPYKDRETALNSALSDLKDLMQAKVGNSDRSNYNPQIIASTLKAVSEYKYKDSQMTLF</sequence>
<dbReference type="eggNOG" id="ENOG5033AC4">
    <property type="taxonomic scope" value="Bacteria"/>
</dbReference>
<proteinExistence type="predicted"/>
<accession>A0A081PFW6</accession>
<gene>
    <name evidence="1" type="ORF">N180_18070</name>
</gene>
<evidence type="ECO:0000313" key="1">
    <source>
        <dbReference type="EMBL" id="KEQ29589.1"/>
    </source>
</evidence>
<keyword evidence="2" id="KW-1185">Reference proteome</keyword>
<name>A0A081PFW6_9SPHI</name>
<organism evidence="1 2">
    <name type="scientific">Pedobacter antarcticus 4BY</name>
    <dbReference type="NCBI Taxonomy" id="1358423"/>
    <lineage>
        <taxon>Bacteria</taxon>
        <taxon>Pseudomonadati</taxon>
        <taxon>Bacteroidota</taxon>
        <taxon>Sphingobacteriia</taxon>
        <taxon>Sphingobacteriales</taxon>
        <taxon>Sphingobacteriaceae</taxon>
        <taxon>Pedobacter</taxon>
    </lineage>
</organism>
<dbReference type="RefSeq" id="WP_037441762.1">
    <property type="nucleotide sequence ID" value="NZ_JNFF01000070.1"/>
</dbReference>
<dbReference type="Proteomes" id="UP000028007">
    <property type="component" value="Unassembled WGS sequence"/>
</dbReference>
<dbReference type="AlphaFoldDB" id="A0A081PFW6"/>
<reference evidence="1 2" key="1">
    <citation type="journal article" date="1992" name="Int. J. Syst. Bacteriol.">
        <title>Sphingobacterium antarcticus sp. nov. a Psychrotrophic Bacterium from the Soils of Schirmacher Oasis, Antarctica.</title>
        <authorList>
            <person name="Shivaji S."/>
            <person name="Ray M.K."/>
            <person name="Rao N.S."/>
            <person name="Saiserr L."/>
            <person name="Jagannadham M.V."/>
            <person name="Kumar G.S."/>
            <person name="Reddy G."/>
            <person name="Bhargava P.M."/>
        </authorList>
    </citation>
    <scope>NUCLEOTIDE SEQUENCE [LARGE SCALE GENOMIC DNA]</scope>
    <source>
        <strain evidence="1 2">4BY</strain>
    </source>
</reference>
<protein>
    <submittedName>
        <fullName evidence="1">Uncharacterized protein</fullName>
    </submittedName>
</protein>
<evidence type="ECO:0000313" key="2">
    <source>
        <dbReference type="Proteomes" id="UP000028007"/>
    </source>
</evidence>
<comment type="caution">
    <text evidence="1">The sequence shown here is derived from an EMBL/GenBank/DDBJ whole genome shotgun (WGS) entry which is preliminary data.</text>
</comment>
<dbReference type="OrthoDB" id="1099184at2"/>